<comment type="subcellular location">
    <subcellularLocation>
        <location evidence="1">Nucleus</location>
    </subcellularLocation>
</comment>
<gene>
    <name evidence="6" type="ORF">KFL_000200220</name>
</gene>
<dbReference type="InterPro" id="IPR024861">
    <property type="entry name" value="Donson"/>
</dbReference>
<evidence type="ECO:0000256" key="3">
    <source>
        <dbReference type="ARBA" id="ARBA00023242"/>
    </source>
</evidence>
<dbReference type="Proteomes" id="UP000054558">
    <property type="component" value="Unassembled WGS sequence"/>
</dbReference>
<accession>A0A1Y1HJZ6</accession>
<name>A0A1Y1HJZ6_KLENI</name>
<organism evidence="6 7">
    <name type="scientific">Klebsormidium nitens</name>
    <name type="common">Green alga</name>
    <name type="synonym">Ulothrix nitens</name>
    <dbReference type="NCBI Taxonomy" id="105231"/>
    <lineage>
        <taxon>Eukaryota</taxon>
        <taxon>Viridiplantae</taxon>
        <taxon>Streptophyta</taxon>
        <taxon>Klebsormidiophyceae</taxon>
        <taxon>Klebsormidiales</taxon>
        <taxon>Klebsormidiaceae</taxon>
        <taxon>Klebsormidium</taxon>
    </lineage>
</organism>
<dbReference type="PRINTS" id="PR02064">
    <property type="entry name" value="DONSON"/>
</dbReference>
<feature type="region of interest" description="Disordered" evidence="5">
    <location>
        <begin position="1"/>
        <end position="120"/>
    </location>
</feature>
<dbReference type="PANTHER" id="PTHR12972">
    <property type="entry name" value="DOWNSTREAM NEIGHBOR OF SON"/>
    <property type="match status" value="1"/>
</dbReference>
<dbReference type="AlphaFoldDB" id="A0A1Y1HJZ6"/>
<dbReference type="EMBL" id="DF236969">
    <property type="protein sequence ID" value="GAQ78870.1"/>
    <property type="molecule type" value="Genomic_DNA"/>
</dbReference>
<dbReference type="OrthoDB" id="534063at2759"/>
<evidence type="ECO:0000313" key="6">
    <source>
        <dbReference type="EMBL" id="GAQ78870.1"/>
    </source>
</evidence>
<keyword evidence="2" id="KW-0217">Developmental protein</keyword>
<dbReference type="PANTHER" id="PTHR12972:SF0">
    <property type="entry name" value="PROTEIN DOWNSTREAM NEIGHBOR OF SON"/>
    <property type="match status" value="1"/>
</dbReference>
<feature type="compositionally biased region" description="Basic and acidic residues" evidence="5">
    <location>
        <begin position="27"/>
        <end position="37"/>
    </location>
</feature>
<sequence length="575" mass="63916">MRGRNTTMSEVFPIVKSGMVGKRKPGNVKEFRREQLHRPKFSSSQSQSASLREEAVGQENCSHPTPSCDEDDGLSAVDGSAPSQSQPFQLEGLRRLQSSRLDEPPSKKPPRPQSSFRTIGDAINETRQVPASERKPLNVLNGINQMLSKSPLKVKPKEAFKLAPIAHSVLEEHRRRDGEEVQCSDGLPPMDWSLKTSARFSSTTSFNWCLDADAQDECSSLRSSAANERSCPDSQASTSGRGSADGAAFRAALHSWSYPESSLPPIILQAVQNWLQKPAGQDARFWTQREASWQESLRSLYLMLRTRMCPVFYCRYPQYVAMFMGPGIGGHGERECCAYITRSTRGMRDLFKEQGIQFVMPLYKAKKEAFNEDTDRQFAELAEEEPWKVQHEDPASAVDSTPQSLLFFEGADAVHGLYDTLLNHREFFPSNTLTDAPPLISPVPFANAALKTPRAMTRKMKQANGSVGYSLELTDALVAPWIISRVCEALKQSSLKALDASFVTDPLSHCLNVLPSNSSRSSQLASSRLVSTDQGAKVRGCLDEQEEVRWQRAYKLGVGVVRQLRQRLGAETGNH</sequence>
<keyword evidence="3" id="KW-0539">Nucleus</keyword>
<evidence type="ECO:0000256" key="2">
    <source>
        <dbReference type="ARBA" id="ARBA00022473"/>
    </source>
</evidence>
<evidence type="ECO:0000256" key="4">
    <source>
        <dbReference type="ARBA" id="ARBA00025806"/>
    </source>
</evidence>
<protein>
    <submittedName>
        <fullName evidence="6">Uncharacterized protein</fullName>
    </submittedName>
</protein>
<dbReference type="STRING" id="105231.A0A1Y1HJZ6"/>
<evidence type="ECO:0000256" key="5">
    <source>
        <dbReference type="SAM" id="MobiDB-lite"/>
    </source>
</evidence>
<keyword evidence="7" id="KW-1185">Reference proteome</keyword>
<dbReference type="OMA" id="RSHGDEC"/>
<dbReference type="GO" id="GO:0005634">
    <property type="term" value="C:nucleus"/>
    <property type="evidence" value="ECO:0000318"/>
    <property type="project" value="GO_Central"/>
</dbReference>
<reference evidence="6 7" key="1">
    <citation type="journal article" date="2014" name="Nat. Commun.">
        <title>Klebsormidium flaccidum genome reveals primary factors for plant terrestrial adaptation.</title>
        <authorList>
            <person name="Hori K."/>
            <person name="Maruyama F."/>
            <person name="Fujisawa T."/>
            <person name="Togashi T."/>
            <person name="Yamamoto N."/>
            <person name="Seo M."/>
            <person name="Sato S."/>
            <person name="Yamada T."/>
            <person name="Mori H."/>
            <person name="Tajima N."/>
            <person name="Moriyama T."/>
            <person name="Ikeuchi M."/>
            <person name="Watanabe M."/>
            <person name="Wada H."/>
            <person name="Kobayashi K."/>
            <person name="Saito M."/>
            <person name="Masuda T."/>
            <person name="Sasaki-Sekimoto Y."/>
            <person name="Mashiguchi K."/>
            <person name="Awai K."/>
            <person name="Shimojima M."/>
            <person name="Masuda S."/>
            <person name="Iwai M."/>
            <person name="Nobusawa T."/>
            <person name="Narise T."/>
            <person name="Kondo S."/>
            <person name="Saito H."/>
            <person name="Sato R."/>
            <person name="Murakawa M."/>
            <person name="Ihara Y."/>
            <person name="Oshima-Yamada Y."/>
            <person name="Ohtaka K."/>
            <person name="Satoh M."/>
            <person name="Sonobe K."/>
            <person name="Ishii M."/>
            <person name="Ohtani R."/>
            <person name="Kanamori-Sato M."/>
            <person name="Honoki R."/>
            <person name="Miyazaki D."/>
            <person name="Mochizuki H."/>
            <person name="Umetsu J."/>
            <person name="Higashi K."/>
            <person name="Shibata D."/>
            <person name="Kamiya Y."/>
            <person name="Sato N."/>
            <person name="Nakamura Y."/>
            <person name="Tabata S."/>
            <person name="Ida S."/>
            <person name="Kurokawa K."/>
            <person name="Ohta H."/>
        </authorList>
    </citation>
    <scope>NUCLEOTIDE SEQUENCE [LARGE SCALE GENOMIC DNA]</scope>
    <source>
        <strain evidence="6 7">NIES-2285</strain>
    </source>
</reference>
<dbReference type="GO" id="GO:0033260">
    <property type="term" value="P:nuclear DNA replication"/>
    <property type="evidence" value="ECO:0000318"/>
    <property type="project" value="GO_Central"/>
</dbReference>
<proteinExistence type="inferred from homology"/>
<comment type="similarity">
    <text evidence="4">Belongs to the DONSON family.</text>
</comment>
<evidence type="ECO:0000313" key="7">
    <source>
        <dbReference type="Proteomes" id="UP000054558"/>
    </source>
</evidence>
<evidence type="ECO:0000256" key="1">
    <source>
        <dbReference type="ARBA" id="ARBA00004123"/>
    </source>
</evidence>